<dbReference type="SMART" id="SM00487">
    <property type="entry name" value="DEXDc"/>
    <property type="match status" value="1"/>
</dbReference>
<dbReference type="CDD" id="cd18793">
    <property type="entry name" value="SF2_C_SNF"/>
    <property type="match status" value="1"/>
</dbReference>
<dbReference type="EC" id="3.6.4.12" evidence="3"/>
<dbReference type="GO" id="GO:0005524">
    <property type="term" value="F:ATP binding"/>
    <property type="evidence" value="ECO:0007669"/>
    <property type="project" value="UniProtKB-KW"/>
</dbReference>
<accession>A0A8H4J0X2</accession>
<dbReference type="Pfam" id="PF00271">
    <property type="entry name" value="Helicase_C"/>
    <property type="match status" value="1"/>
</dbReference>
<evidence type="ECO:0000259" key="13">
    <source>
        <dbReference type="PROSITE" id="PS51194"/>
    </source>
</evidence>
<dbReference type="InterPro" id="IPR001650">
    <property type="entry name" value="Helicase_C-like"/>
</dbReference>
<dbReference type="GO" id="GO:0005634">
    <property type="term" value="C:nucleus"/>
    <property type="evidence" value="ECO:0007669"/>
    <property type="project" value="UniProtKB-SubCell"/>
</dbReference>
<feature type="region of interest" description="Disordered" evidence="11">
    <location>
        <begin position="129"/>
        <end position="151"/>
    </location>
</feature>
<gene>
    <name evidence="14" type="ORF">GTA08_BOTSDO13247</name>
</gene>
<dbReference type="FunFam" id="3.40.50.10810:FF:000014">
    <property type="entry name" value="SWI/SNF-related matrix-associated actin-dependent regulator of chromatin subfamily A containing DEAD/H box 1"/>
    <property type="match status" value="1"/>
</dbReference>
<evidence type="ECO:0000256" key="7">
    <source>
        <dbReference type="ARBA" id="ARBA00022840"/>
    </source>
</evidence>
<feature type="domain" description="Helicase ATP-binding" evidence="12">
    <location>
        <begin position="597"/>
        <end position="765"/>
    </location>
</feature>
<dbReference type="GO" id="GO:0003677">
    <property type="term" value="F:DNA binding"/>
    <property type="evidence" value="ECO:0007669"/>
    <property type="project" value="UniProtKB-KW"/>
</dbReference>
<evidence type="ECO:0000256" key="3">
    <source>
        <dbReference type="ARBA" id="ARBA00012551"/>
    </source>
</evidence>
<evidence type="ECO:0000256" key="8">
    <source>
        <dbReference type="ARBA" id="ARBA00022853"/>
    </source>
</evidence>
<organism evidence="14 15">
    <name type="scientific">Botryosphaeria dothidea</name>
    <dbReference type="NCBI Taxonomy" id="55169"/>
    <lineage>
        <taxon>Eukaryota</taxon>
        <taxon>Fungi</taxon>
        <taxon>Dikarya</taxon>
        <taxon>Ascomycota</taxon>
        <taxon>Pezizomycotina</taxon>
        <taxon>Dothideomycetes</taxon>
        <taxon>Dothideomycetes incertae sedis</taxon>
        <taxon>Botryosphaeriales</taxon>
        <taxon>Botryosphaeriaceae</taxon>
        <taxon>Botryosphaeria</taxon>
    </lineage>
</organism>
<dbReference type="Proteomes" id="UP000572817">
    <property type="component" value="Unassembled WGS sequence"/>
</dbReference>
<feature type="compositionally biased region" description="Low complexity" evidence="11">
    <location>
        <begin position="370"/>
        <end position="379"/>
    </location>
</feature>
<protein>
    <recommendedName>
        <fullName evidence="3">DNA helicase</fullName>
        <ecNumber evidence="3">3.6.4.12</ecNumber>
    </recommendedName>
</protein>
<dbReference type="GO" id="GO:0016787">
    <property type="term" value="F:hydrolase activity"/>
    <property type="evidence" value="ECO:0007669"/>
    <property type="project" value="UniProtKB-KW"/>
</dbReference>
<dbReference type="OrthoDB" id="5857104at2759"/>
<feature type="domain" description="Helicase C-terminal" evidence="13">
    <location>
        <begin position="956"/>
        <end position="1136"/>
    </location>
</feature>
<keyword evidence="5" id="KW-0378">Hydrolase</keyword>
<dbReference type="InterPro" id="IPR014001">
    <property type="entry name" value="Helicase_ATP-bd"/>
</dbReference>
<feature type="region of interest" description="Disordered" evidence="11">
    <location>
        <begin position="1"/>
        <end position="53"/>
    </location>
</feature>
<dbReference type="GO" id="GO:0140658">
    <property type="term" value="F:ATP-dependent chromatin remodeler activity"/>
    <property type="evidence" value="ECO:0007669"/>
    <property type="project" value="UniProtKB-ARBA"/>
</dbReference>
<dbReference type="Gene3D" id="3.40.50.10810">
    <property type="entry name" value="Tandem AAA-ATPase domain"/>
    <property type="match status" value="1"/>
</dbReference>
<evidence type="ECO:0000256" key="4">
    <source>
        <dbReference type="ARBA" id="ARBA00022741"/>
    </source>
</evidence>
<feature type="region of interest" description="Disordered" evidence="11">
    <location>
        <begin position="186"/>
        <end position="223"/>
    </location>
</feature>
<proteinExistence type="inferred from homology"/>
<dbReference type="SUPFAM" id="SSF52540">
    <property type="entry name" value="P-loop containing nucleoside triphosphate hydrolases"/>
    <property type="match status" value="2"/>
</dbReference>
<dbReference type="Pfam" id="PF00176">
    <property type="entry name" value="SNF2-rel_dom"/>
    <property type="match status" value="1"/>
</dbReference>
<dbReference type="PROSITE" id="PS51192">
    <property type="entry name" value="HELICASE_ATP_BIND_1"/>
    <property type="match status" value="1"/>
</dbReference>
<dbReference type="GO" id="GO:0003678">
    <property type="term" value="F:DNA helicase activity"/>
    <property type="evidence" value="ECO:0007669"/>
    <property type="project" value="UniProtKB-EC"/>
</dbReference>
<keyword evidence="6 14" id="KW-0347">Helicase</keyword>
<evidence type="ECO:0000256" key="9">
    <source>
        <dbReference type="ARBA" id="ARBA00023125"/>
    </source>
</evidence>
<keyword evidence="7" id="KW-0067">ATP-binding</keyword>
<feature type="compositionally biased region" description="Acidic residues" evidence="11">
    <location>
        <begin position="22"/>
        <end position="31"/>
    </location>
</feature>
<comment type="subcellular location">
    <subcellularLocation>
        <location evidence="1">Nucleus</location>
    </subcellularLocation>
</comment>
<sequence>MESDPIVDSPAQRRRSEKPYDSQDDSGDELLADYADTVPLSHPYNPANTTQASRYFNQAPPRVTQPTQILDTPVANRADPNAVVQVPASSPVAHTQLPSASPSPEKAFTKSTTVSAGHTARPTLIATITEGSFDDDPPAASSSEDELATSRSDIPQSLFFSKKKSNNASAALPVKKFSMAQFAYTGPPQKRSADDMANAYSSSSKRPRLMPRQTGPSRAQPVEDMTLDDITDFLMKQKVKRMNIVYPNKSISLLLKALREKKGNVDDAMSYVCELEESEQAQRDEEMIDLTVEEDTSPPKPANPSGNRLTKAPKALRLKPSGNQVSKVSTKSIHEKWSTAQHIQISDDDEPSPDPSPVKRRRRLVKGRRPASPSSSPAATPQKSVPAPRQKKTLTIDSDGESDAQVSDEEVDEEAAQENAKSLLAYINQCSAQDLVDLSEKTLVQCEAILAKRPFKSLDAIRRVDMSPPPLTKSGQPRKNHRTTGDKVLDTAESMWAAYATVDQLVAQCKELGQPIFEDMKKLGFHTSGAKATGELTLVNLDDVRNDSGIGTPSSSTDAEDEDDVRGSNVRLLQKPAMMSSHLVLKDYQVVGLNWLNILWKRRISGILADDMGLGKTCQVIAFLSHLYETGNKGLHLIVVPNSTLENWLREFETFSPKLKVVPYYGSKDEKPKIRDEIMGKRNEIHVVVTSYDQATRNDDDNRFLRRLNPTVCVFDEGHQLRNSKNQRYKQLMRIPAEFRLLLSGTPIQNNLKELVSILAFISPAMFQGHEENLSYIFRTKPKTSEDTHSSLLSSQRIDRARMMMAPFILRRKKQQVLGSSLPPKTVRVEYCDMVPEQKSKYDALLETQARILLEREAGIVAESQQNSNITVDLRLAAVHPMLAARDFYDDLTIGEMAKDWEKTYPKHKKGRMARLYDLEGMKDVGIATEAEKYLDAWEKYLVPDDHWYMSGKIAKMIELVEKWSQQGDRCLIFSQWTRTMDIMERVLSMESIKYHRMDGGTPTDIRQGLIDNFYKDESIKVFMLSTKTGGTGINLTCANKVLIFDEQYNPQEDIQAENRAHRVGQTRSVEVVRLITKGTIEERIHALGVSKLAMDERVAGAPTDADDNGKAAQKMEKEATRKIEEDMLKEFKAKAGGDLKDAFKGMLEDAGVDVVE</sequence>
<evidence type="ECO:0000259" key="12">
    <source>
        <dbReference type="PROSITE" id="PS51192"/>
    </source>
</evidence>
<feature type="region of interest" description="Disordered" evidence="11">
    <location>
        <begin position="547"/>
        <end position="566"/>
    </location>
</feature>
<evidence type="ECO:0000256" key="1">
    <source>
        <dbReference type="ARBA" id="ARBA00004123"/>
    </source>
</evidence>
<keyword evidence="9" id="KW-0238">DNA-binding</keyword>
<feature type="compositionally biased region" description="Polar residues" evidence="11">
    <location>
        <begin position="321"/>
        <end position="331"/>
    </location>
</feature>
<dbReference type="AlphaFoldDB" id="A0A8H4J0X2"/>
<evidence type="ECO:0000256" key="5">
    <source>
        <dbReference type="ARBA" id="ARBA00022801"/>
    </source>
</evidence>
<dbReference type="InterPro" id="IPR049730">
    <property type="entry name" value="SNF2/RAD54-like_C"/>
</dbReference>
<dbReference type="InterPro" id="IPR027417">
    <property type="entry name" value="P-loop_NTPase"/>
</dbReference>
<keyword evidence="10" id="KW-0539">Nucleus</keyword>
<feature type="compositionally biased region" description="Basic residues" evidence="11">
    <location>
        <begin position="358"/>
        <end position="369"/>
    </location>
</feature>
<evidence type="ECO:0000256" key="6">
    <source>
        <dbReference type="ARBA" id="ARBA00022806"/>
    </source>
</evidence>
<dbReference type="InterPro" id="IPR000330">
    <property type="entry name" value="SNF2_N"/>
</dbReference>
<reference evidence="14" key="1">
    <citation type="submission" date="2020-04" db="EMBL/GenBank/DDBJ databases">
        <title>Genome Assembly and Annotation of Botryosphaeria dothidea sdau 11-99, a Latent Pathogen of Apple Fruit Ring Rot in China.</title>
        <authorList>
            <person name="Yu C."/>
            <person name="Diao Y."/>
            <person name="Lu Q."/>
            <person name="Zhao J."/>
            <person name="Cui S."/>
            <person name="Peng C."/>
            <person name="He B."/>
            <person name="Liu H."/>
        </authorList>
    </citation>
    <scope>NUCLEOTIDE SEQUENCE [LARGE SCALE GENOMIC DNA]</scope>
    <source>
        <strain evidence="14">Sdau11-99</strain>
    </source>
</reference>
<dbReference type="EMBL" id="WWBZ02000011">
    <property type="protein sequence ID" value="KAF4311195.1"/>
    <property type="molecule type" value="Genomic_DNA"/>
</dbReference>
<feature type="region of interest" description="Disordered" evidence="11">
    <location>
        <begin position="87"/>
        <end position="115"/>
    </location>
</feature>
<evidence type="ECO:0000313" key="15">
    <source>
        <dbReference type="Proteomes" id="UP000572817"/>
    </source>
</evidence>
<keyword evidence="15" id="KW-1185">Reference proteome</keyword>
<feature type="region of interest" description="Disordered" evidence="11">
    <location>
        <begin position="292"/>
        <end position="416"/>
    </location>
</feature>
<feature type="compositionally biased region" description="Acidic residues" evidence="11">
    <location>
        <begin position="132"/>
        <end position="147"/>
    </location>
</feature>
<comment type="caution">
    <text evidence="14">The sequence shown here is derived from an EMBL/GenBank/DDBJ whole genome shotgun (WGS) entry which is preliminary data.</text>
</comment>
<dbReference type="InterPro" id="IPR038718">
    <property type="entry name" value="SNF2-like_sf"/>
</dbReference>
<dbReference type="Gene3D" id="3.40.50.300">
    <property type="entry name" value="P-loop containing nucleotide triphosphate hydrolases"/>
    <property type="match status" value="1"/>
</dbReference>
<evidence type="ECO:0000313" key="14">
    <source>
        <dbReference type="EMBL" id="KAF4311195.1"/>
    </source>
</evidence>
<dbReference type="GO" id="GO:0005694">
    <property type="term" value="C:chromosome"/>
    <property type="evidence" value="ECO:0007669"/>
    <property type="project" value="UniProtKB-ARBA"/>
</dbReference>
<evidence type="ECO:0000256" key="2">
    <source>
        <dbReference type="ARBA" id="ARBA00007025"/>
    </source>
</evidence>
<name>A0A8H4J0X2_9PEZI</name>
<feature type="compositionally biased region" description="Acidic residues" evidence="11">
    <location>
        <begin position="398"/>
        <end position="416"/>
    </location>
</feature>
<dbReference type="SMART" id="SM00490">
    <property type="entry name" value="HELICc"/>
    <property type="match status" value="1"/>
</dbReference>
<comment type="similarity">
    <text evidence="2">Belongs to the SNF2/RAD54 helicase family.</text>
</comment>
<evidence type="ECO:0000256" key="10">
    <source>
        <dbReference type="ARBA" id="ARBA00023242"/>
    </source>
</evidence>
<dbReference type="PANTHER" id="PTHR10799">
    <property type="entry name" value="SNF2/RAD54 HELICASE FAMILY"/>
    <property type="match status" value="1"/>
</dbReference>
<keyword evidence="4" id="KW-0547">Nucleotide-binding</keyword>
<feature type="region of interest" description="Disordered" evidence="11">
    <location>
        <begin position="465"/>
        <end position="484"/>
    </location>
</feature>
<dbReference type="PROSITE" id="PS51194">
    <property type="entry name" value="HELICASE_CTER"/>
    <property type="match status" value="1"/>
</dbReference>
<keyword evidence="8" id="KW-0156">Chromatin regulator</keyword>
<evidence type="ECO:0000256" key="11">
    <source>
        <dbReference type="SAM" id="MobiDB-lite"/>
    </source>
</evidence>